<dbReference type="SUPFAM" id="SSF56719">
    <property type="entry name" value="Type II DNA topoisomerase"/>
    <property type="match status" value="1"/>
</dbReference>
<dbReference type="PRINTS" id="PR00418">
    <property type="entry name" value="TPI2FAMILY"/>
</dbReference>
<feature type="site" description="Interaction with DNA" evidence="10">
    <location>
        <position position="445"/>
    </location>
</feature>
<dbReference type="InterPro" id="IPR020568">
    <property type="entry name" value="Ribosomal_Su5_D2-typ_SF"/>
</dbReference>
<accession>A0A660SLY5</accession>
<dbReference type="GO" id="GO:0003677">
    <property type="term" value="F:DNA binding"/>
    <property type="evidence" value="ECO:0007669"/>
    <property type="project" value="UniProtKB-KW"/>
</dbReference>
<dbReference type="CDD" id="cd16928">
    <property type="entry name" value="HATPase_GyrB-like"/>
    <property type="match status" value="1"/>
</dbReference>
<dbReference type="CDD" id="cd00822">
    <property type="entry name" value="TopoII_Trans_DNA_gyrase"/>
    <property type="match status" value="1"/>
</dbReference>
<dbReference type="FunFam" id="3.30.565.10:FF:000002">
    <property type="entry name" value="DNA gyrase subunit B"/>
    <property type="match status" value="1"/>
</dbReference>
<keyword evidence="6 10" id="KW-0460">Magnesium</keyword>
<evidence type="ECO:0000256" key="4">
    <source>
        <dbReference type="ARBA" id="ARBA00022741"/>
    </source>
</evidence>
<dbReference type="Gene3D" id="3.30.230.10">
    <property type="match status" value="1"/>
</dbReference>
<evidence type="ECO:0000256" key="5">
    <source>
        <dbReference type="ARBA" id="ARBA00022840"/>
    </source>
</evidence>
<comment type="caution">
    <text evidence="12">The sequence shown here is derived from an EMBL/GenBank/DDBJ whole genome shotgun (WGS) entry which is preliminary data.</text>
</comment>
<evidence type="ECO:0000256" key="3">
    <source>
        <dbReference type="ARBA" id="ARBA00022723"/>
    </source>
</evidence>
<dbReference type="InterPro" id="IPR003594">
    <property type="entry name" value="HATPase_dom"/>
</dbReference>
<dbReference type="Pfam" id="PF00204">
    <property type="entry name" value="DNA_gyraseB"/>
    <property type="match status" value="1"/>
</dbReference>
<dbReference type="SUPFAM" id="SSF55874">
    <property type="entry name" value="ATPase domain of HSP90 chaperone/DNA topoisomerase II/histidine kinase"/>
    <property type="match status" value="1"/>
</dbReference>
<protein>
    <recommendedName>
        <fullName evidence="10">DNA gyrase subunit B</fullName>
        <ecNumber evidence="10">5.6.2.2</ecNumber>
    </recommendedName>
</protein>
<dbReference type="InterPro" id="IPR013760">
    <property type="entry name" value="Topo_IIA-like_dom_sf"/>
</dbReference>
<dbReference type="PRINTS" id="PR01159">
    <property type="entry name" value="DNAGYRASEB"/>
</dbReference>
<dbReference type="EMBL" id="QNBE01000003">
    <property type="protein sequence ID" value="RKX71733.1"/>
    <property type="molecule type" value="Genomic_DNA"/>
</dbReference>
<feature type="binding site" evidence="10">
    <location>
        <position position="492"/>
    </location>
    <ligand>
        <name>Mg(2+)</name>
        <dbReference type="ChEBI" id="CHEBI:18420"/>
        <label>1</label>
        <note>catalytic</note>
    </ligand>
</feature>
<comment type="subcellular location">
    <subcellularLocation>
        <location evidence="10">Cytoplasm</location>
    </subcellularLocation>
</comment>
<dbReference type="SMART" id="SM00433">
    <property type="entry name" value="TOP2c"/>
    <property type="match status" value="1"/>
</dbReference>
<dbReference type="InterPro" id="IPR013759">
    <property type="entry name" value="Topo_IIA_B_C"/>
</dbReference>
<dbReference type="GO" id="GO:0006261">
    <property type="term" value="P:DNA-templated DNA replication"/>
    <property type="evidence" value="ECO:0007669"/>
    <property type="project" value="UniProtKB-UniRule"/>
</dbReference>
<dbReference type="EC" id="5.6.2.2" evidence="10"/>
<dbReference type="GO" id="GO:0034335">
    <property type="term" value="F:DNA negative supercoiling activity"/>
    <property type="evidence" value="ECO:0007669"/>
    <property type="project" value="UniProtKB-ARBA"/>
</dbReference>
<dbReference type="GO" id="GO:0046872">
    <property type="term" value="F:metal ion binding"/>
    <property type="evidence" value="ECO:0007669"/>
    <property type="project" value="UniProtKB-KW"/>
</dbReference>
<evidence type="ECO:0000313" key="12">
    <source>
        <dbReference type="EMBL" id="RKX71733.1"/>
    </source>
</evidence>
<name>A0A660SLY5_UNCW3</name>
<dbReference type="Pfam" id="PF02518">
    <property type="entry name" value="HATPase_c"/>
    <property type="match status" value="1"/>
</dbReference>
<gene>
    <name evidence="10 12" type="primary">gyrB</name>
    <name evidence="12" type="ORF">DRP53_00680</name>
</gene>
<dbReference type="Pfam" id="PF00986">
    <property type="entry name" value="DNA_gyraseB_C"/>
    <property type="match status" value="1"/>
</dbReference>
<dbReference type="HAMAP" id="MF_01898">
    <property type="entry name" value="GyrB"/>
    <property type="match status" value="1"/>
</dbReference>
<dbReference type="Gene3D" id="3.40.50.670">
    <property type="match status" value="1"/>
</dbReference>
<evidence type="ECO:0000313" key="13">
    <source>
        <dbReference type="Proteomes" id="UP000268469"/>
    </source>
</evidence>
<keyword evidence="10" id="KW-0963">Cytoplasm</keyword>
<dbReference type="SMART" id="SM00387">
    <property type="entry name" value="HATPase_c"/>
    <property type="match status" value="1"/>
</dbReference>
<comment type="subunit">
    <text evidence="10">Heterotetramer, composed of two GyrA and two GyrB chains. In the heterotetramer, GyrA contains the active site tyrosine that forms a transient covalent intermediate with DNA, while GyrB binds cofactors and catalyzes ATP hydrolysis.</text>
</comment>
<dbReference type="NCBIfam" id="NF011501">
    <property type="entry name" value="PRK14939.1"/>
    <property type="match status" value="1"/>
</dbReference>
<reference evidence="12 13" key="1">
    <citation type="submission" date="2018-06" db="EMBL/GenBank/DDBJ databases">
        <title>Extensive metabolic versatility and redundancy in microbially diverse, dynamic hydrothermal sediments.</title>
        <authorList>
            <person name="Dombrowski N."/>
            <person name="Teske A."/>
            <person name="Baker B.J."/>
        </authorList>
    </citation>
    <scope>NUCLEOTIDE SEQUENCE [LARGE SCALE GENOMIC DNA]</scope>
    <source>
        <strain evidence="12">B36_G15</strain>
    </source>
</reference>
<keyword evidence="8" id="KW-0238">DNA-binding</keyword>
<keyword evidence="5 10" id="KW-0067">ATP-binding</keyword>
<dbReference type="InterPro" id="IPR018522">
    <property type="entry name" value="TopoIIA_CS"/>
</dbReference>
<proteinExistence type="inferred from homology"/>
<evidence type="ECO:0000256" key="1">
    <source>
        <dbReference type="ARBA" id="ARBA00000185"/>
    </source>
</evidence>
<dbReference type="GO" id="GO:0006265">
    <property type="term" value="P:DNA topological change"/>
    <property type="evidence" value="ECO:0007669"/>
    <property type="project" value="UniProtKB-UniRule"/>
</dbReference>
<keyword evidence="7 10" id="KW-0799">Topoisomerase</keyword>
<dbReference type="GO" id="GO:0005694">
    <property type="term" value="C:chromosome"/>
    <property type="evidence" value="ECO:0007669"/>
    <property type="project" value="InterPro"/>
</dbReference>
<evidence type="ECO:0000256" key="9">
    <source>
        <dbReference type="ARBA" id="ARBA00023235"/>
    </source>
</evidence>
<evidence type="ECO:0000259" key="11">
    <source>
        <dbReference type="PROSITE" id="PS50880"/>
    </source>
</evidence>
<dbReference type="SUPFAM" id="SSF54211">
    <property type="entry name" value="Ribosomal protein S5 domain 2-like"/>
    <property type="match status" value="1"/>
</dbReference>
<dbReference type="PANTHER" id="PTHR45866">
    <property type="entry name" value="DNA GYRASE/TOPOISOMERASE SUBUNIT B"/>
    <property type="match status" value="1"/>
</dbReference>
<dbReference type="InterPro" id="IPR001241">
    <property type="entry name" value="Topo_IIA"/>
</dbReference>
<dbReference type="GO" id="GO:0005524">
    <property type="term" value="F:ATP binding"/>
    <property type="evidence" value="ECO:0007669"/>
    <property type="project" value="UniProtKB-UniRule"/>
</dbReference>
<dbReference type="GO" id="GO:0005737">
    <property type="term" value="C:cytoplasm"/>
    <property type="evidence" value="ECO:0007669"/>
    <property type="project" value="UniProtKB-SubCell"/>
</dbReference>
<comment type="catalytic activity">
    <reaction evidence="1 10">
        <text>ATP-dependent breakage, passage and rejoining of double-stranded DNA.</text>
        <dbReference type="EC" id="5.6.2.2"/>
    </reaction>
</comment>
<comment type="function">
    <text evidence="10">A type II topoisomerase that negatively supercoils closed circular double-stranded (ds) DNA in an ATP-dependent manner to modulate DNA topology and maintain chromosomes in an underwound state. Negative supercoiling favors strand separation, and DNA replication, transcription, recombination and repair, all of which involve strand separation. Also able to catalyze the interconversion of other topological isomers of dsDNA rings, including catenanes and knotted rings. Type II topoisomerases break and join 2 DNA strands simultaneously in an ATP-dependent manner.</text>
</comment>
<sequence length="627" mass="70647">MADIYDSSKITVLKGLEAVRRRPAMYVGDVGIRGLHHLIFEVVDNAIDEALSGNCKHIWVTLFSGEIVSIEDDGSGIPVDPHPKYKKSGLELVMTTLHAGAKFDTKVYQISGGLHGVGVSAVNALCEFLEAEVYRGGKIYYQRYERGRPVTRVEVKGKTKKRGTKITFRPDDKIFKKVKFDNNLIAMRLRELAYLNQGLRIEFDDKRIGRKEVYQYKGGIVEFVQFLDRTRKPIIKPIYISGKKNGVEVEIALEYNESYQENIFSYANTINTHEGGYHLAGFKLAMTRTLNDYARRRNLVKEGQSFTGEDVREGLTAVISVKLKDPQFEGQTKTKLGNSEVRGIVDSITSEGLSTYLEEHPRIGSVIIGKVLTAAKSREAARKAKELTRKKSLLESADLPGKLADCTSNDPSECELFIVEGDSAGGSAKQARNREFQAVLPLRGKILNVEKASMAKILSNKEIRSIITALGVGVDEWDGSKLRYHKIIIMTDADVDGAHIRTLLLTYFYRFLKEAIEAGHLYIAQPPLYRVKKGKNEYYCYSDEELDELKKKLGDGIEIQRYKGLGEMNPEQLWKTTMDPERRIIKRVTLEDAARADQIFSILMGDEVQPRKEFIVENAALVENLDI</sequence>
<feature type="domain" description="Toprim" evidence="11">
    <location>
        <begin position="414"/>
        <end position="527"/>
    </location>
</feature>
<feature type="binding site" evidence="10">
    <location>
        <position position="492"/>
    </location>
    <ligand>
        <name>Mg(2+)</name>
        <dbReference type="ChEBI" id="CHEBI:18420"/>
        <label>2</label>
    </ligand>
</feature>
<dbReference type="InterPro" id="IPR036890">
    <property type="entry name" value="HATPase_C_sf"/>
</dbReference>
<dbReference type="InterPro" id="IPR002288">
    <property type="entry name" value="DNA_gyrase_B_C"/>
</dbReference>
<dbReference type="PANTHER" id="PTHR45866:SF1">
    <property type="entry name" value="DNA GYRASE SUBUNIT B, MITOCHONDRIAL"/>
    <property type="match status" value="1"/>
</dbReference>
<feature type="binding site" evidence="10">
    <location>
        <position position="494"/>
    </location>
    <ligand>
        <name>Mg(2+)</name>
        <dbReference type="ChEBI" id="CHEBI:18420"/>
        <label>2</label>
    </ligand>
</feature>
<dbReference type="Pfam" id="PF01751">
    <property type="entry name" value="Toprim"/>
    <property type="match status" value="1"/>
</dbReference>
<evidence type="ECO:0000256" key="2">
    <source>
        <dbReference type="ARBA" id="ARBA00010708"/>
    </source>
</evidence>
<dbReference type="NCBIfam" id="TIGR01059">
    <property type="entry name" value="gyrB"/>
    <property type="match status" value="1"/>
</dbReference>
<evidence type="ECO:0000256" key="8">
    <source>
        <dbReference type="ARBA" id="ARBA00023125"/>
    </source>
</evidence>
<comment type="similarity">
    <text evidence="2 10">Belongs to the type II topoisomerase GyrB family.</text>
</comment>
<dbReference type="InterPro" id="IPR000565">
    <property type="entry name" value="Topo_IIA_B"/>
</dbReference>
<keyword evidence="3 10" id="KW-0479">Metal-binding</keyword>
<dbReference type="InterPro" id="IPR034160">
    <property type="entry name" value="TOPRIM_GyrB"/>
</dbReference>
<feature type="site" description="Interaction with DNA" evidence="10">
    <location>
        <position position="448"/>
    </location>
</feature>
<dbReference type="InterPro" id="IPR014721">
    <property type="entry name" value="Ribsml_uS5_D2-typ_fold_subgr"/>
</dbReference>
<dbReference type="PROSITE" id="PS50880">
    <property type="entry name" value="TOPRIM"/>
    <property type="match status" value="1"/>
</dbReference>
<dbReference type="CDD" id="cd03366">
    <property type="entry name" value="TOPRIM_TopoIIA_GyrB"/>
    <property type="match status" value="1"/>
</dbReference>
<dbReference type="InterPro" id="IPR011557">
    <property type="entry name" value="GyrB"/>
</dbReference>
<dbReference type="Proteomes" id="UP000268469">
    <property type="component" value="Unassembled WGS sequence"/>
</dbReference>
<comment type="cofactor">
    <cofactor evidence="10">
        <name>Mg(2+)</name>
        <dbReference type="ChEBI" id="CHEBI:18420"/>
    </cofactor>
    <cofactor evidence="10">
        <name>Mn(2+)</name>
        <dbReference type="ChEBI" id="CHEBI:29035"/>
    </cofactor>
    <cofactor evidence="10">
        <name>Ca(2+)</name>
        <dbReference type="ChEBI" id="CHEBI:29108"/>
    </cofactor>
    <text evidence="10">Binds two Mg(2+) per subunit. The magnesium ions form salt bridges with both the protein and the DNA. Can also accept other divalent metal cations, such as Mn(2+) or Ca(2+).</text>
</comment>
<keyword evidence="4 10" id="KW-0547">Nucleotide-binding</keyword>
<feature type="binding site" evidence="10">
    <location>
        <position position="420"/>
    </location>
    <ligand>
        <name>Mg(2+)</name>
        <dbReference type="ChEBI" id="CHEBI:18420"/>
        <label>1</label>
        <note>catalytic</note>
    </ligand>
</feature>
<evidence type="ECO:0000256" key="10">
    <source>
        <dbReference type="HAMAP-Rule" id="MF_01898"/>
    </source>
</evidence>
<comment type="miscellaneous">
    <text evidence="10">Few gyrases are as efficient as E.coli at forming negative supercoils. Not all organisms have 2 type II topoisomerases; in organisms with a single type II topoisomerase this enzyme also has to decatenate newly replicated chromosomes.</text>
</comment>
<evidence type="ECO:0000256" key="6">
    <source>
        <dbReference type="ARBA" id="ARBA00022842"/>
    </source>
</evidence>
<organism evidence="12 13">
    <name type="scientific">candidate division WOR-3 bacterium</name>
    <dbReference type="NCBI Taxonomy" id="2052148"/>
    <lineage>
        <taxon>Bacteria</taxon>
        <taxon>Bacteria division WOR-3</taxon>
    </lineage>
</organism>
<dbReference type="InterPro" id="IPR006171">
    <property type="entry name" value="TOPRIM_dom"/>
</dbReference>
<dbReference type="PROSITE" id="PS00177">
    <property type="entry name" value="TOPOISOMERASE_II"/>
    <property type="match status" value="1"/>
</dbReference>
<dbReference type="NCBIfam" id="NF004189">
    <property type="entry name" value="PRK05644.1"/>
    <property type="match status" value="1"/>
</dbReference>
<dbReference type="FunFam" id="3.30.230.10:FF:000005">
    <property type="entry name" value="DNA gyrase subunit B"/>
    <property type="match status" value="1"/>
</dbReference>
<dbReference type="Gene3D" id="3.30.565.10">
    <property type="entry name" value="Histidine kinase-like ATPase, C-terminal domain"/>
    <property type="match status" value="1"/>
</dbReference>
<dbReference type="AlphaFoldDB" id="A0A660SLY5"/>
<evidence type="ECO:0000256" key="7">
    <source>
        <dbReference type="ARBA" id="ARBA00023029"/>
    </source>
</evidence>
<dbReference type="FunFam" id="3.40.50.670:FF:000002">
    <property type="entry name" value="DNA gyrase subunit B"/>
    <property type="match status" value="1"/>
</dbReference>
<dbReference type="InterPro" id="IPR013506">
    <property type="entry name" value="Topo_IIA_bsu_dom2"/>
</dbReference>
<keyword evidence="9 10" id="KW-0413">Isomerase</keyword>